<dbReference type="InterPro" id="IPR001394">
    <property type="entry name" value="Peptidase_C19_UCH"/>
</dbReference>
<dbReference type="GO" id="GO:0004843">
    <property type="term" value="F:cysteine-type deubiquitinase activity"/>
    <property type="evidence" value="ECO:0007669"/>
    <property type="project" value="UniProtKB-EC"/>
</dbReference>
<evidence type="ECO:0000256" key="2">
    <source>
        <dbReference type="ARBA" id="ARBA00012759"/>
    </source>
</evidence>
<comment type="catalytic activity">
    <reaction evidence="1">
        <text>Thiol-dependent hydrolysis of ester, thioester, amide, peptide and isopeptide bonds formed by the C-terminal Gly of ubiquitin (a 76-residue protein attached to proteins as an intracellular targeting signal).</text>
        <dbReference type="EC" id="3.4.19.12"/>
    </reaction>
</comment>
<dbReference type="Pfam" id="PF00443">
    <property type="entry name" value="UCH"/>
    <property type="match status" value="2"/>
</dbReference>
<dbReference type="VEuPathDB" id="FungiDB:PV10_03170"/>
<feature type="compositionally biased region" description="Basic and acidic residues" evidence="7">
    <location>
        <begin position="793"/>
        <end position="810"/>
    </location>
</feature>
<keyword evidence="10" id="KW-1185">Reference proteome</keyword>
<dbReference type="RefSeq" id="XP_016227100.1">
    <property type="nucleotide sequence ID" value="XM_016367582.1"/>
</dbReference>
<reference evidence="9 10" key="1">
    <citation type="submission" date="2015-01" db="EMBL/GenBank/DDBJ databases">
        <title>The Genome Sequence of Exophiala mesophila CBS40295.</title>
        <authorList>
            <consortium name="The Broad Institute Genomics Platform"/>
            <person name="Cuomo C."/>
            <person name="de Hoog S."/>
            <person name="Gorbushina A."/>
            <person name="Stielow B."/>
            <person name="Teixiera M."/>
            <person name="Abouelleil A."/>
            <person name="Chapman S.B."/>
            <person name="Priest M."/>
            <person name="Young S.K."/>
            <person name="Wortman J."/>
            <person name="Nusbaum C."/>
            <person name="Birren B."/>
        </authorList>
    </citation>
    <scope>NUCLEOTIDE SEQUENCE [LARGE SCALE GENOMIC DNA]</scope>
    <source>
        <strain evidence="9 10">CBS 40295</strain>
    </source>
</reference>
<keyword evidence="3" id="KW-0645">Protease</keyword>
<dbReference type="GO" id="GO:0016579">
    <property type="term" value="P:protein deubiquitination"/>
    <property type="evidence" value="ECO:0007669"/>
    <property type="project" value="InterPro"/>
</dbReference>
<keyword evidence="5" id="KW-0378">Hydrolase</keyword>
<evidence type="ECO:0000313" key="9">
    <source>
        <dbReference type="EMBL" id="KIV95526.1"/>
    </source>
</evidence>
<dbReference type="PANTHER" id="PTHR43982">
    <property type="entry name" value="UBIQUITIN CARBOXYL-TERMINAL HYDROLASE"/>
    <property type="match status" value="1"/>
</dbReference>
<dbReference type="Gene3D" id="3.90.70.10">
    <property type="entry name" value="Cysteine proteinases"/>
    <property type="match status" value="2"/>
</dbReference>
<feature type="region of interest" description="Disordered" evidence="7">
    <location>
        <begin position="733"/>
        <end position="760"/>
    </location>
</feature>
<sequence length="1346" mass="151459">MAGVQADIRSLIAPIKGSGRTAPAFLQDLTLYTPWSPDVPNLLAESPLIFSQSQHLGENVPLGSCRHRFSLKPRQSRLPELDERPGPETVWTVAAFCSSCRLHLHLKVDYTVRFEDRPCPTPDHPLHHLVRYELQEPLEKNAWRQQIGSTAEIYTYRCSALRCSVLVTVRVTPPVLRPYDVQVLTDPGLLRQRTDDAFRKQEGSTEGMKYPNPTDVLCDLRSYLKNSWRAKQDPKYASINVSNKRFIVRFGPGGVACKDVLEHLGFRSEAGETWKVPEPDPDEAQPFQGWNNMFIDDAEHEIISLLLSRPYDERQSLPDLPAPVAADRELSRVLGCQDYDKHPSSRTAKQIAEMRTGPFVALGCPSDLSDDLISKAYHWQVQTDPQNTPTYLSNLRYIANDRQSDLLETEVALQISQGHFEIESLNQAYKALQLTGREALVTDEDVIGCFNATLTDSPAHEHQLREYLRMIGVHRNSKRIYDTAQNVMETYGQALAFLDASPTTDDEGIRTMFTVKTNDNKNVEERAIKALRIIAKERQSQLLTTWIESGFTIEPSMEPAEGYQALQIDNREVDDEMILMQYKFTVDENPASADFYTRALTAIATARGSTVLMDHLHSKAPQDPEGALDEPVGLENIGNTCYLNSLLQVLFTTVDLRNIVLNFDEYKMPLDDVSLRQKRVGQRQVSLKEVQTGQKFVDSLATLFRGMIQTPQSSIKPEQELARLTLESHSVKEKLRRRSTLKTGERPSLSETHSLPFLGPLSSAEYDKSDVGDTILLSPAEEVDIRSLPPNDANDHDNHEKELGAKDVHMNDNSSEATVVSKEESEPVLTEDDPEAERQAITDDKENLAPIPEGDLVKSSVSTQNQSNAPLTPASPSKLNSQAGTLQVSIATENATKEQPMQYLPPPGKPPPVPPRKPLEATTITLEEYARQQDVTEVIGHVLNQLSSAIRPTGFDKTGEQLDEVHDTFYGQLILHTENDNGSPGKSEQYRDIITRVFHQPADVYAAIDNEFDLQTGGNAVKGYISLSSLPPILCVQLDRVAWNNQTKRQEKLNHHVEVPETIYMDRYLESGPDSELMQRRRHTWDLKRELATISRRRGVLEEKHGQSKDIPTLLEDAKTALEYLAEVPADTFGGDLDVDPNTIATLGALADSTRTELEDLRVRATDISQQIKEAFVDMRKHPYRLHAAFFHRGSAGGGHYWVYIYDHQKEIWRKYNDDHVTVVQNRNEIFGKPPQDSYNVPPNPYLLVYVRSDRVGEVVETVKRDIVYPPPDAPPPVPARTQMAEMPPVMAQEDVKMTGHMDVKGGEQIPQAEPDPAEFTIGQPQQPVASGWNKEELTVPRRVQW</sequence>
<dbReference type="SUPFAM" id="SSF54001">
    <property type="entry name" value="Cysteine proteinases"/>
    <property type="match status" value="1"/>
</dbReference>
<evidence type="ECO:0000313" key="10">
    <source>
        <dbReference type="Proteomes" id="UP000054302"/>
    </source>
</evidence>
<dbReference type="EC" id="3.4.19.12" evidence="2"/>
<dbReference type="PANTHER" id="PTHR43982:SF6">
    <property type="entry name" value="UBIQUITIN CARBOXYL-TERMINAL HYDROLASE 2-RELATED"/>
    <property type="match status" value="1"/>
</dbReference>
<dbReference type="GO" id="GO:0061136">
    <property type="term" value="P:regulation of proteasomal protein catabolic process"/>
    <property type="evidence" value="ECO:0007669"/>
    <property type="project" value="TreeGrafter"/>
</dbReference>
<proteinExistence type="predicted"/>
<evidence type="ECO:0000259" key="8">
    <source>
        <dbReference type="PROSITE" id="PS50235"/>
    </source>
</evidence>
<evidence type="ECO:0000256" key="5">
    <source>
        <dbReference type="ARBA" id="ARBA00022801"/>
    </source>
</evidence>
<dbReference type="STRING" id="212818.A0A0D1Y4F2"/>
<dbReference type="GeneID" id="27321015"/>
<dbReference type="InterPro" id="IPR028889">
    <property type="entry name" value="USP"/>
</dbReference>
<dbReference type="GO" id="GO:0070628">
    <property type="term" value="F:proteasome binding"/>
    <property type="evidence" value="ECO:0007669"/>
    <property type="project" value="TreeGrafter"/>
</dbReference>
<dbReference type="InterPro" id="IPR044635">
    <property type="entry name" value="UBP14-like"/>
</dbReference>
<dbReference type="InterPro" id="IPR018200">
    <property type="entry name" value="USP_CS"/>
</dbReference>
<dbReference type="EMBL" id="KN847521">
    <property type="protein sequence ID" value="KIV95526.1"/>
    <property type="molecule type" value="Genomic_DNA"/>
</dbReference>
<name>A0A0D1Y4F2_EXOME</name>
<evidence type="ECO:0000256" key="6">
    <source>
        <dbReference type="ARBA" id="ARBA00022807"/>
    </source>
</evidence>
<feature type="compositionally biased region" description="Basic and acidic residues" evidence="7">
    <location>
        <begin position="836"/>
        <end position="847"/>
    </location>
</feature>
<dbReference type="PROSITE" id="PS50235">
    <property type="entry name" value="USP_3"/>
    <property type="match status" value="1"/>
</dbReference>
<dbReference type="OrthoDB" id="2420415at2759"/>
<protein>
    <recommendedName>
        <fullName evidence="2">ubiquitinyl hydrolase 1</fullName>
        <ecNumber evidence="2">3.4.19.12</ecNumber>
    </recommendedName>
</protein>
<evidence type="ECO:0000256" key="3">
    <source>
        <dbReference type="ARBA" id="ARBA00022670"/>
    </source>
</evidence>
<keyword evidence="4" id="KW-0833">Ubl conjugation pathway</keyword>
<dbReference type="GO" id="GO:0043161">
    <property type="term" value="P:proteasome-mediated ubiquitin-dependent protein catabolic process"/>
    <property type="evidence" value="ECO:0007669"/>
    <property type="project" value="InterPro"/>
</dbReference>
<dbReference type="InterPro" id="IPR025305">
    <property type="entry name" value="UCH_repeat_domain"/>
</dbReference>
<feature type="region of interest" description="Disordered" evidence="7">
    <location>
        <begin position="1306"/>
        <end position="1346"/>
    </location>
</feature>
<feature type="compositionally biased region" description="Polar residues" evidence="7">
    <location>
        <begin position="859"/>
        <end position="883"/>
    </location>
</feature>
<feature type="domain" description="USP" evidence="8">
    <location>
        <begin position="632"/>
        <end position="1253"/>
    </location>
</feature>
<accession>A0A0D1Y4F2</accession>
<evidence type="ECO:0000256" key="4">
    <source>
        <dbReference type="ARBA" id="ARBA00022786"/>
    </source>
</evidence>
<dbReference type="PROSITE" id="PS00972">
    <property type="entry name" value="USP_1"/>
    <property type="match status" value="1"/>
</dbReference>
<evidence type="ECO:0000256" key="7">
    <source>
        <dbReference type="SAM" id="MobiDB-lite"/>
    </source>
</evidence>
<gene>
    <name evidence="9" type="ORF">PV10_03170</name>
</gene>
<dbReference type="InterPro" id="IPR038765">
    <property type="entry name" value="Papain-like_cys_pep_sf"/>
</dbReference>
<evidence type="ECO:0000256" key="1">
    <source>
        <dbReference type="ARBA" id="ARBA00000707"/>
    </source>
</evidence>
<dbReference type="Pfam" id="PF13446">
    <property type="entry name" value="RPT"/>
    <property type="match status" value="4"/>
</dbReference>
<keyword evidence="6" id="KW-0788">Thiol protease</keyword>
<feature type="region of interest" description="Disordered" evidence="7">
    <location>
        <begin position="781"/>
        <end position="883"/>
    </location>
</feature>
<organism evidence="9 10">
    <name type="scientific">Exophiala mesophila</name>
    <name type="common">Black yeast-like fungus</name>
    <dbReference type="NCBI Taxonomy" id="212818"/>
    <lineage>
        <taxon>Eukaryota</taxon>
        <taxon>Fungi</taxon>
        <taxon>Dikarya</taxon>
        <taxon>Ascomycota</taxon>
        <taxon>Pezizomycotina</taxon>
        <taxon>Eurotiomycetes</taxon>
        <taxon>Chaetothyriomycetidae</taxon>
        <taxon>Chaetothyriales</taxon>
        <taxon>Herpotrichiellaceae</taxon>
        <taxon>Exophiala</taxon>
    </lineage>
</organism>
<dbReference type="Proteomes" id="UP000054302">
    <property type="component" value="Unassembled WGS sequence"/>
</dbReference>